<feature type="chain" id="PRO_5032887486" evidence="1">
    <location>
        <begin position="37"/>
        <end position="143"/>
    </location>
</feature>
<proteinExistence type="predicted"/>
<dbReference type="EMBL" id="JACHHZ010000002">
    <property type="protein sequence ID" value="MBB6093320.1"/>
    <property type="molecule type" value="Genomic_DNA"/>
</dbReference>
<protein>
    <submittedName>
        <fullName evidence="3">Rhodanese-related sulfurtransferase</fullName>
    </submittedName>
</protein>
<dbReference type="SUPFAM" id="SSF52821">
    <property type="entry name" value="Rhodanese/Cell cycle control phosphatase"/>
    <property type="match status" value="1"/>
</dbReference>
<organism evidence="3 4">
    <name type="scientific">Povalibacter uvarum</name>
    <dbReference type="NCBI Taxonomy" id="732238"/>
    <lineage>
        <taxon>Bacteria</taxon>
        <taxon>Pseudomonadati</taxon>
        <taxon>Pseudomonadota</taxon>
        <taxon>Gammaproteobacteria</taxon>
        <taxon>Steroidobacterales</taxon>
        <taxon>Steroidobacteraceae</taxon>
        <taxon>Povalibacter</taxon>
    </lineage>
</organism>
<dbReference type="CDD" id="cd00158">
    <property type="entry name" value="RHOD"/>
    <property type="match status" value="1"/>
</dbReference>
<feature type="domain" description="Rhodanese" evidence="2">
    <location>
        <begin position="53"/>
        <end position="143"/>
    </location>
</feature>
<accession>A0A841HM09</accession>
<evidence type="ECO:0000259" key="2">
    <source>
        <dbReference type="PROSITE" id="PS50206"/>
    </source>
</evidence>
<evidence type="ECO:0000313" key="4">
    <source>
        <dbReference type="Proteomes" id="UP000588068"/>
    </source>
</evidence>
<dbReference type="Gene3D" id="3.40.250.10">
    <property type="entry name" value="Rhodanese-like domain"/>
    <property type="match status" value="1"/>
</dbReference>
<dbReference type="PROSITE" id="PS00380">
    <property type="entry name" value="RHODANESE_1"/>
    <property type="match status" value="1"/>
</dbReference>
<dbReference type="PROSITE" id="PS50206">
    <property type="entry name" value="RHODANESE_3"/>
    <property type="match status" value="1"/>
</dbReference>
<evidence type="ECO:0000313" key="3">
    <source>
        <dbReference type="EMBL" id="MBB6093320.1"/>
    </source>
</evidence>
<feature type="signal peptide" evidence="1">
    <location>
        <begin position="1"/>
        <end position="36"/>
    </location>
</feature>
<keyword evidence="3" id="KW-0808">Transferase</keyword>
<dbReference type="PANTHER" id="PTHR44086:SF10">
    <property type="entry name" value="THIOSULFATE SULFURTRANSFERASE_RHODANESE-LIKE DOMAIN-CONTAINING PROTEIN 3"/>
    <property type="match status" value="1"/>
</dbReference>
<dbReference type="GO" id="GO:0004792">
    <property type="term" value="F:thiosulfate-cyanide sulfurtransferase activity"/>
    <property type="evidence" value="ECO:0007669"/>
    <property type="project" value="InterPro"/>
</dbReference>
<keyword evidence="1" id="KW-0732">Signal</keyword>
<dbReference type="AlphaFoldDB" id="A0A841HM09"/>
<dbReference type="Pfam" id="PF00581">
    <property type="entry name" value="Rhodanese"/>
    <property type="match status" value="1"/>
</dbReference>
<evidence type="ECO:0000256" key="1">
    <source>
        <dbReference type="SAM" id="SignalP"/>
    </source>
</evidence>
<name>A0A841HM09_9GAMM</name>
<comment type="caution">
    <text evidence="3">The sequence shown here is derived from an EMBL/GenBank/DDBJ whole genome shotgun (WGS) entry which is preliminary data.</text>
</comment>
<sequence length="143" mass="15328">MKRAADSGSRMANGVCSAVLPLLAFASLGLAQFASADTPLIDQAALNKRIAEKDSSLVILDVRTPEEFAAGHVPGAINIPYTYLPASISALGDASGKDIVLYCQTGVRAERAATRLKENGFSKLLHLEGDMKQWKEKEQPIEK</sequence>
<dbReference type="InterPro" id="IPR001763">
    <property type="entry name" value="Rhodanese-like_dom"/>
</dbReference>
<dbReference type="SMART" id="SM00450">
    <property type="entry name" value="RHOD"/>
    <property type="match status" value="1"/>
</dbReference>
<reference evidence="3 4" key="1">
    <citation type="submission" date="2020-08" db="EMBL/GenBank/DDBJ databases">
        <title>Genomic Encyclopedia of Type Strains, Phase IV (KMG-IV): sequencing the most valuable type-strain genomes for metagenomic binning, comparative biology and taxonomic classification.</title>
        <authorList>
            <person name="Goeker M."/>
        </authorList>
    </citation>
    <scope>NUCLEOTIDE SEQUENCE [LARGE SCALE GENOMIC DNA]</scope>
    <source>
        <strain evidence="3 4">DSM 26723</strain>
    </source>
</reference>
<dbReference type="InterPro" id="IPR001307">
    <property type="entry name" value="Thiosulphate_STrfase_CS"/>
</dbReference>
<gene>
    <name evidence="3" type="ORF">HNQ60_002198</name>
</gene>
<dbReference type="PANTHER" id="PTHR44086">
    <property type="entry name" value="THIOSULFATE SULFURTRANSFERASE RDL2, MITOCHONDRIAL-RELATED"/>
    <property type="match status" value="1"/>
</dbReference>
<dbReference type="RefSeq" id="WP_184331540.1">
    <property type="nucleotide sequence ID" value="NZ_JACHHZ010000002.1"/>
</dbReference>
<dbReference type="InterPro" id="IPR036873">
    <property type="entry name" value="Rhodanese-like_dom_sf"/>
</dbReference>
<keyword evidence="4" id="KW-1185">Reference proteome</keyword>
<dbReference type="Proteomes" id="UP000588068">
    <property type="component" value="Unassembled WGS sequence"/>
</dbReference>